<proteinExistence type="predicted"/>
<dbReference type="SUPFAM" id="SSF51182">
    <property type="entry name" value="RmlC-like cupins"/>
    <property type="match status" value="1"/>
</dbReference>
<keyword evidence="1" id="KW-0812">Transmembrane</keyword>
<name>A0A8J9X1Z7_PHATR</name>
<accession>A0A8J9X1Z7</accession>
<gene>
    <name evidence="2" type="ORF">PTTT1_LOCUS14356</name>
</gene>
<organism evidence="2">
    <name type="scientific">Phaeodactylum tricornutum</name>
    <name type="common">Diatom</name>
    <dbReference type="NCBI Taxonomy" id="2850"/>
    <lineage>
        <taxon>Eukaryota</taxon>
        <taxon>Sar</taxon>
        <taxon>Stramenopiles</taxon>
        <taxon>Ochrophyta</taxon>
        <taxon>Bacillariophyta</taxon>
        <taxon>Bacillariophyceae</taxon>
        <taxon>Bacillariophycidae</taxon>
        <taxon>Naviculales</taxon>
        <taxon>Phaeodactylaceae</taxon>
        <taxon>Phaeodactylum</taxon>
    </lineage>
</organism>
<sequence length="206" mass="23411">MSNLNPSVEDQIAVGTEAILDSPHVTVGPGRVANAPVPSVFVDDRGDIHRLRVGHRRINLLYSKESVMRSGYLHHQPTHDFVVTGKVEVWYLTQKTTEKKIIGPREYFSIPSYVPHILFFLEDTVLVEWWDSSDVQCWYYHPYRKIVDVQNSLVSSSTGRHQLLVPQDYNVDKPLPSNRNDFVYAALGVVFGLVVGVVIGERRRLA</sequence>
<dbReference type="Proteomes" id="UP000836788">
    <property type="component" value="Chromosome 13"/>
</dbReference>
<protein>
    <submittedName>
        <fullName evidence="2">Uncharacterized protein</fullName>
    </submittedName>
</protein>
<evidence type="ECO:0000256" key="1">
    <source>
        <dbReference type="SAM" id="Phobius"/>
    </source>
</evidence>
<keyword evidence="1" id="KW-1133">Transmembrane helix</keyword>
<feature type="transmembrane region" description="Helical" evidence="1">
    <location>
        <begin position="182"/>
        <end position="200"/>
    </location>
</feature>
<dbReference type="EMBL" id="OU594954">
    <property type="protein sequence ID" value="CAG9280762.1"/>
    <property type="molecule type" value="Genomic_DNA"/>
</dbReference>
<keyword evidence="1" id="KW-0472">Membrane</keyword>
<dbReference type="AlphaFoldDB" id="A0A8J9X1Z7"/>
<evidence type="ECO:0000313" key="2">
    <source>
        <dbReference type="EMBL" id="CAG9280762.1"/>
    </source>
</evidence>
<dbReference type="InterPro" id="IPR011051">
    <property type="entry name" value="RmlC_Cupin_sf"/>
</dbReference>
<reference evidence="2" key="1">
    <citation type="submission" date="2022-02" db="EMBL/GenBank/DDBJ databases">
        <authorList>
            <person name="Giguere J D."/>
        </authorList>
    </citation>
    <scope>NUCLEOTIDE SEQUENCE</scope>
    <source>
        <strain evidence="2">CCAP 1055/1</strain>
    </source>
</reference>